<gene>
    <name evidence="2" type="ORF">P153DRAFT_279149</name>
</gene>
<accession>A0A6A6ATI4</accession>
<dbReference type="Proteomes" id="UP000799771">
    <property type="component" value="Unassembled WGS sequence"/>
</dbReference>
<feature type="compositionally biased region" description="Polar residues" evidence="1">
    <location>
        <begin position="9"/>
        <end position="43"/>
    </location>
</feature>
<feature type="region of interest" description="Disordered" evidence="1">
    <location>
        <begin position="1"/>
        <end position="97"/>
    </location>
</feature>
<evidence type="ECO:0000313" key="2">
    <source>
        <dbReference type="EMBL" id="KAF2134533.1"/>
    </source>
</evidence>
<feature type="compositionally biased region" description="Low complexity" evidence="1">
    <location>
        <begin position="218"/>
        <end position="228"/>
    </location>
</feature>
<evidence type="ECO:0000256" key="1">
    <source>
        <dbReference type="SAM" id="MobiDB-lite"/>
    </source>
</evidence>
<dbReference type="RefSeq" id="XP_033528920.1">
    <property type="nucleotide sequence ID" value="XM_033662999.1"/>
</dbReference>
<dbReference type="AlphaFoldDB" id="A0A6A6ATI4"/>
<feature type="compositionally biased region" description="Polar residues" evidence="1">
    <location>
        <begin position="58"/>
        <end position="70"/>
    </location>
</feature>
<feature type="compositionally biased region" description="Polar residues" evidence="1">
    <location>
        <begin position="204"/>
        <end position="217"/>
    </location>
</feature>
<feature type="region of interest" description="Disordered" evidence="1">
    <location>
        <begin position="202"/>
        <end position="250"/>
    </location>
</feature>
<feature type="compositionally biased region" description="Polar residues" evidence="1">
    <location>
        <begin position="229"/>
        <end position="244"/>
    </location>
</feature>
<protein>
    <submittedName>
        <fullName evidence="2">Uncharacterized protein</fullName>
    </submittedName>
</protein>
<keyword evidence="3" id="KW-1185">Reference proteome</keyword>
<evidence type="ECO:0000313" key="3">
    <source>
        <dbReference type="Proteomes" id="UP000799771"/>
    </source>
</evidence>
<feature type="non-terminal residue" evidence="2">
    <location>
        <position position="1"/>
    </location>
</feature>
<sequence>QQQQQQQQLSPYSSAPYNQTLSSPAHQHFAQNRSTASPASASGQLYAPPQQQQQSPSTTLASNGQQQMTMQPAIKSETVQTPVKAVPPSPVTPVAQARSDERMATLLEINSLLIKEACELQGQGKAGQIGPPEENKPPPSKEYVEYVRRLQANLSYMAQQCEKHAKPNQPLQPGPAIMSAPSTPDELVKLYIKLQNLFPGWKGQSATVKQSPGPQRMNSASSNPPNSAGLQQNWGQNTMQQAMQTKAEPI</sequence>
<feature type="compositionally biased region" description="Low complexity" evidence="1">
    <location>
        <begin position="48"/>
        <end position="57"/>
    </location>
</feature>
<organism evidence="2 3">
    <name type="scientific">Dothidotthia symphoricarpi CBS 119687</name>
    <dbReference type="NCBI Taxonomy" id="1392245"/>
    <lineage>
        <taxon>Eukaryota</taxon>
        <taxon>Fungi</taxon>
        <taxon>Dikarya</taxon>
        <taxon>Ascomycota</taxon>
        <taxon>Pezizomycotina</taxon>
        <taxon>Dothideomycetes</taxon>
        <taxon>Pleosporomycetidae</taxon>
        <taxon>Pleosporales</taxon>
        <taxon>Dothidotthiaceae</taxon>
        <taxon>Dothidotthia</taxon>
    </lineage>
</organism>
<proteinExistence type="predicted"/>
<reference evidence="2" key="1">
    <citation type="journal article" date="2020" name="Stud. Mycol.">
        <title>101 Dothideomycetes genomes: a test case for predicting lifestyles and emergence of pathogens.</title>
        <authorList>
            <person name="Haridas S."/>
            <person name="Albert R."/>
            <person name="Binder M."/>
            <person name="Bloem J."/>
            <person name="Labutti K."/>
            <person name="Salamov A."/>
            <person name="Andreopoulos B."/>
            <person name="Baker S."/>
            <person name="Barry K."/>
            <person name="Bills G."/>
            <person name="Bluhm B."/>
            <person name="Cannon C."/>
            <person name="Castanera R."/>
            <person name="Culley D."/>
            <person name="Daum C."/>
            <person name="Ezra D."/>
            <person name="Gonzalez J."/>
            <person name="Henrissat B."/>
            <person name="Kuo A."/>
            <person name="Liang C."/>
            <person name="Lipzen A."/>
            <person name="Lutzoni F."/>
            <person name="Magnuson J."/>
            <person name="Mondo S."/>
            <person name="Nolan M."/>
            <person name="Ohm R."/>
            <person name="Pangilinan J."/>
            <person name="Park H.-J."/>
            <person name="Ramirez L."/>
            <person name="Alfaro M."/>
            <person name="Sun H."/>
            <person name="Tritt A."/>
            <person name="Yoshinaga Y."/>
            <person name="Zwiers L.-H."/>
            <person name="Turgeon B."/>
            <person name="Goodwin S."/>
            <person name="Spatafora J."/>
            <person name="Crous P."/>
            <person name="Grigoriev I."/>
        </authorList>
    </citation>
    <scope>NUCLEOTIDE SEQUENCE</scope>
    <source>
        <strain evidence="2">CBS 119687</strain>
    </source>
</reference>
<name>A0A6A6ATI4_9PLEO</name>
<dbReference type="EMBL" id="ML977497">
    <property type="protein sequence ID" value="KAF2134533.1"/>
    <property type="molecule type" value="Genomic_DNA"/>
</dbReference>
<dbReference type="GeneID" id="54403431"/>
<dbReference type="OrthoDB" id="2530523at2759"/>